<evidence type="ECO:0000256" key="8">
    <source>
        <dbReference type="PIRSR" id="PIRSR000429-1"/>
    </source>
</evidence>
<dbReference type="InterPro" id="IPR050215">
    <property type="entry name" value="Thiolase-like_sf_Thiolase"/>
</dbReference>
<dbReference type="InterPro" id="IPR016039">
    <property type="entry name" value="Thiolase-like"/>
</dbReference>
<keyword evidence="4 9" id="KW-0808">Transferase</keyword>
<dbReference type="InterPro" id="IPR002155">
    <property type="entry name" value="Thiolase"/>
</dbReference>
<sequence>MSSAQQRLTSIANQLSGPGAASGKQRVLSKNPDDIVITLAVRTPLTKARKGGLKDTKLDDLLISLLTSVREKSNLDPNLVEDVCVGNVLCPGAAYVARSAVLAAGFPVTAAASVANRFCSSGLLAVQNIANQIMAGSIDVGIAVGAESMSTNADGGSPEMSSKIMNHPIASQNIQPMGQTSENVASQFNITREQHDRFAANSYQKAEHAQKAGWFNDEIVPVKTVIKDPKTGETKEVVVDRDDGIRYGTTAESLGKIRSAFPQWTPSATTGGNASQITDGAAGLILMKRSRAQELGQPIVAKFCGATVAGLEPRIMGIGPSIAIPKILSKFGLSKEDIDIFEINEAFASMGTYCVQKLGLDEAKVNPRGGAIAFGHPLGCTGARQVVTALSELRRQNKRIAVTSMCVGTGMGMAGIFVSEH</sequence>
<evidence type="ECO:0000256" key="4">
    <source>
        <dbReference type="ARBA" id="ARBA00022679"/>
    </source>
</evidence>
<comment type="pathway">
    <text evidence="2">Lipid metabolism; fatty acid metabolism.</text>
</comment>
<dbReference type="InterPro" id="IPR020610">
    <property type="entry name" value="Thiolase_AS"/>
</dbReference>
<dbReference type="Pfam" id="PF02803">
    <property type="entry name" value="Thiolase_C"/>
    <property type="match status" value="1"/>
</dbReference>
<comment type="similarity">
    <text evidence="3 9">Belongs to the thiolase-like superfamily. Thiolase family.</text>
</comment>
<dbReference type="InterPro" id="IPR020616">
    <property type="entry name" value="Thiolase_N"/>
</dbReference>
<dbReference type="GO" id="GO:0003988">
    <property type="term" value="F:acetyl-CoA C-acyltransferase activity"/>
    <property type="evidence" value="ECO:0007669"/>
    <property type="project" value="UniProtKB-EC"/>
</dbReference>
<dbReference type="PROSITE" id="PS00099">
    <property type="entry name" value="THIOLASE_3"/>
    <property type="match status" value="1"/>
</dbReference>
<dbReference type="GO" id="GO:0006635">
    <property type="term" value="P:fatty acid beta-oxidation"/>
    <property type="evidence" value="ECO:0007669"/>
    <property type="project" value="TreeGrafter"/>
</dbReference>
<comment type="cofactor">
    <cofactor evidence="1">
        <name>K(+)</name>
        <dbReference type="ChEBI" id="CHEBI:29103"/>
    </cofactor>
</comment>
<evidence type="ECO:0000256" key="2">
    <source>
        <dbReference type="ARBA" id="ARBA00004872"/>
    </source>
</evidence>
<feature type="active site" description="Proton acceptor" evidence="8">
    <location>
        <position position="406"/>
    </location>
</feature>
<dbReference type="CDD" id="cd00751">
    <property type="entry name" value="thiolase"/>
    <property type="match status" value="1"/>
</dbReference>
<reference evidence="13" key="1">
    <citation type="journal article" date="2017" name="Genome Biol.">
        <title>Comparative genomics reveals high biological diversity and specific adaptations in the industrially and medically important fungal genus Aspergillus.</title>
        <authorList>
            <person name="de Vries R.P."/>
            <person name="Riley R."/>
            <person name="Wiebenga A."/>
            <person name="Aguilar-Osorio G."/>
            <person name="Amillis S."/>
            <person name="Uchima C.A."/>
            <person name="Anderluh G."/>
            <person name="Asadollahi M."/>
            <person name="Askin M."/>
            <person name="Barry K."/>
            <person name="Battaglia E."/>
            <person name="Bayram O."/>
            <person name="Benocci T."/>
            <person name="Braus-Stromeyer S.A."/>
            <person name="Caldana C."/>
            <person name="Canovas D."/>
            <person name="Cerqueira G.C."/>
            <person name="Chen F."/>
            <person name="Chen W."/>
            <person name="Choi C."/>
            <person name="Clum A."/>
            <person name="Dos Santos R.A."/>
            <person name="Damasio A.R."/>
            <person name="Diallinas G."/>
            <person name="Emri T."/>
            <person name="Fekete E."/>
            <person name="Flipphi M."/>
            <person name="Freyberg S."/>
            <person name="Gallo A."/>
            <person name="Gournas C."/>
            <person name="Habgood R."/>
            <person name="Hainaut M."/>
            <person name="Harispe M.L."/>
            <person name="Henrissat B."/>
            <person name="Hilden K.S."/>
            <person name="Hope R."/>
            <person name="Hossain A."/>
            <person name="Karabika E."/>
            <person name="Karaffa L."/>
            <person name="Karanyi Z."/>
            <person name="Krasevec N."/>
            <person name="Kuo A."/>
            <person name="Kusch H."/>
            <person name="LaButti K."/>
            <person name="Lagendijk E.L."/>
            <person name="Lapidus A."/>
            <person name="Levasseur A."/>
            <person name="Lindquist E."/>
            <person name="Lipzen A."/>
            <person name="Logrieco A.F."/>
            <person name="MacCabe A."/>
            <person name="Maekelae M.R."/>
            <person name="Malavazi I."/>
            <person name="Melin P."/>
            <person name="Meyer V."/>
            <person name="Mielnichuk N."/>
            <person name="Miskei M."/>
            <person name="Molnar A.P."/>
            <person name="Mule G."/>
            <person name="Ngan C.Y."/>
            <person name="Orejas M."/>
            <person name="Orosz E."/>
            <person name="Ouedraogo J.P."/>
            <person name="Overkamp K.M."/>
            <person name="Park H.-S."/>
            <person name="Perrone G."/>
            <person name="Piumi F."/>
            <person name="Punt P.J."/>
            <person name="Ram A.F."/>
            <person name="Ramon A."/>
            <person name="Rauscher S."/>
            <person name="Record E."/>
            <person name="Riano-Pachon D.M."/>
            <person name="Robert V."/>
            <person name="Roehrig J."/>
            <person name="Ruller R."/>
            <person name="Salamov A."/>
            <person name="Salih N.S."/>
            <person name="Samson R.A."/>
            <person name="Sandor E."/>
            <person name="Sanguinetti M."/>
            <person name="Schuetze T."/>
            <person name="Sepcic K."/>
            <person name="Shelest E."/>
            <person name="Sherlock G."/>
            <person name="Sophianopoulou V."/>
            <person name="Squina F.M."/>
            <person name="Sun H."/>
            <person name="Susca A."/>
            <person name="Todd R.B."/>
            <person name="Tsang A."/>
            <person name="Unkles S.E."/>
            <person name="van de Wiele N."/>
            <person name="van Rossen-Uffink D."/>
            <person name="Oliveira J.V."/>
            <person name="Vesth T.C."/>
            <person name="Visser J."/>
            <person name="Yu J.-H."/>
            <person name="Zhou M."/>
            <person name="Andersen M.R."/>
            <person name="Archer D.B."/>
            <person name="Baker S.E."/>
            <person name="Benoit I."/>
            <person name="Brakhage A.A."/>
            <person name="Braus G.H."/>
            <person name="Fischer R."/>
            <person name="Frisvad J.C."/>
            <person name="Goldman G.H."/>
            <person name="Houbraken J."/>
            <person name="Oakley B."/>
            <person name="Pocsi I."/>
            <person name="Scazzocchio C."/>
            <person name="Seiboth B."/>
            <person name="vanKuyk P.A."/>
            <person name="Wortman J."/>
            <person name="Dyer P.S."/>
            <person name="Grigoriev I.V."/>
        </authorList>
    </citation>
    <scope>NUCLEOTIDE SEQUENCE [LARGE SCALE GENOMIC DNA]</scope>
    <source>
        <strain evidence="13">CBS 106.47</strain>
    </source>
</reference>
<dbReference type="InterPro" id="IPR020617">
    <property type="entry name" value="Thiolase_C"/>
</dbReference>
<evidence type="ECO:0000256" key="5">
    <source>
        <dbReference type="ARBA" id="ARBA00023315"/>
    </source>
</evidence>
<keyword evidence="5 9" id="KW-0012">Acyltransferase</keyword>
<dbReference type="PANTHER" id="PTHR43853">
    <property type="entry name" value="3-KETOACYL-COA THIOLASE, PEROXISOMAL"/>
    <property type="match status" value="1"/>
</dbReference>
<dbReference type="GO" id="GO:0010124">
    <property type="term" value="P:phenylacetate catabolic process"/>
    <property type="evidence" value="ECO:0007669"/>
    <property type="project" value="TreeGrafter"/>
</dbReference>
<feature type="active site" description="Acyl-thioester intermediate" evidence="8">
    <location>
        <position position="119"/>
    </location>
</feature>
<dbReference type="GO" id="GO:0005777">
    <property type="term" value="C:peroxisome"/>
    <property type="evidence" value="ECO:0007669"/>
    <property type="project" value="TreeGrafter"/>
</dbReference>
<name>A0A1M3TYG2_ASPLC</name>
<dbReference type="PANTHER" id="PTHR43853:SF12">
    <property type="entry name" value="ACETYL-COA C-ACETYLTRANSFERASE"/>
    <property type="match status" value="1"/>
</dbReference>
<dbReference type="EMBL" id="KV878236">
    <property type="protein sequence ID" value="OJZ91786.1"/>
    <property type="molecule type" value="Genomic_DNA"/>
</dbReference>
<dbReference type="InterPro" id="IPR020613">
    <property type="entry name" value="Thiolase_CS"/>
</dbReference>
<dbReference type="PIRSF" id="PIRSF000429">
    <property type="entry name" value="Ac-CoA_Ac_transf"/>
    <property type="match status" value="1"/>
</dbReference>
<evidence type="ECO:0000256" key="9">
    <source>
        <dbReference type="RuleBase" id="RU003557"/>
    </source>
</evidence>
<feature type="domain" description="Thiolase C-terminal" evidence="11">
    <location>
        <begin position="299"/>
        <end position="417"/>
    </location>
</feature>
<comment type="catalytic activity">
    <reaction evidence="7">
        <text>an acyl-CoA + acetyl-CoA = a 3-oxoacyl-CoA + CoA</text>
        <dbReference type="Rhea" id="RHEA:21564"/>
        <dbReference type="ChEBI" id="CHEBI:57287"/>
        <dbReference type="ChEBI" id="CHEBI:57288"/>
        <dbReference type="ChEBI" id="CHEBI:58342"/>
        <dbReference type="ChEBI" id="CHEBI:90726"/>
        <dbReference type="EC" id="2.3.1.16"/>
    </reaction>
</comment>
<dbReference type="Gene3D" id="3.40.47.10">
    <property type="match status" value="2"/>
</dbReference>
<evidence type="ECO:0000256" key="7">
    <source>
        <dbReference type="ARBA" id="ARBA00047605"/>
    </source>
</evidence>
<evidence type="ECO:0000256" key="3">
    <source>
        <dbReference type="ARBA" id="ARBA00010982"/>
    </source>
</evidence>
<dbReference type="OrthoDB" id="5404651at2759"/>
<evidence type="ECO:0000256" key="6">
    <source>
        <dbReference type="ARBA" id="ARBA00024073"/>
    </source>
</evidence>
<evidence type="ECO:0000259" key="10">
    <source>
        <dbReference type="Pfam" id="PF00108"/>
    </source>
</evidence>
<evidence type="ECO:0000259" key="11">
    <source>
        <dbReference type="Pfam" id="PF02803"/>
    </source>
</evidence>
<feature type="domain" description="Thiolase N-terminal" evidence="10">
    <location>
        <begin position="35"/>
        <end position="290"/>
    </location>
</feature>
<dbReference type="EC" id="2.3.1.16" evidence="6"/>
<feature type="active site" description="Proton acceptor" evidence="8">
    <location>
        <position position="376"/>
    </location>
</feature>
<accession>A0A1M3TYG2</accession>
<protein>
    <recommendedName>
        <fullName evidence="6">acetyl-CoA C-acyltransferase</fullName>
        <ecNumber evidence="6">2.3.1.16</ecNumber>
    </recommendedName>
</protein>
<dbReference type="Proteomes" id="UP000184063">
    <property type="component" value="Unassembled WGS sequence"/>
</dbReference>
<dbReference type="SUPFAM" id="SSF53901">
    <property type="entry name" value="Thiolase-like"/>
    <property type="match status" value="2"/>
</dbReference>
<evidence type="ECO:0000313" key="12">
    <source>
        <dbReference type="EMBL" id="OJZ91786.1"/>
    </source>
</evidence>
<evidence type="ECO:0000313" key="13">
    <source>
        <dbReference type="Proteomes" id="UP000184063"/>
    </source>
</evidence>
<dbReference type="NCBIfam" id="TIGR01930">
    <property type="entry name" value="AcCoA-C-Actrans"/>
    <property type="match status" value="1"/>
</dbReference>
<evidence type="ECO:0000256" key="1">
    <source>
        <dbReference type="ARBA" id="ARBA00001958"/>
    </source>
</evidence>
<dbReference type="Pfam" id="PF00108">
    <property type="entry name" value="Thiolase_N"/>
    <property type="match status" value="1"/>
</dbReference>
<dbReference type="PROSITE" id="PS00737">
    <property type="entry name" value="THIOLASE_2"/>
    <property type="match status" value="1"/>
</dbReference>
<dbReference type="AlphaFoldDB" id="A0A1M3TYG2"/>
<organism evidence="12 13">
    <name type="scientific">Aspergillus luchuensis (strain CBS 106.47)</name>
    <dbReference type="NCBI Taxonomy" id="1137211"/>
    <lineage>
        <taxon>Eukaryota</taxon>
        <taxon>Fungi</taxon>
        <taxon>Dikarya</taxon>
        <taxon>Ascomycota</taxon>
        <taxon>Pezizomycotina</taxon>
        <taxon>Eurotiomycetes</taxon>
        <taxon>Eurotiomycetidae</taxon>
        <taxon>Eurotiales</taxon>
        <taxon>Aspergillaceae</taxon>
        <taxon>Aspergillus</taxon>
        <taxon>Aspergillus subgen. Circumdati</taxon>
    </lineage>
</organism>
<gene>
    <name evidence="12" type="ORF">ASPFODRAFT_38945</name>
</gene>
<dbReference type="VEuPathDB" id="FungiDB:ASPFODRAFT_38945"/>
<proteinExistence type="inferred from homology"/>